<proteinExistence type="predicted"/>
<dbReference type="AlphaFoldDB" id="A0A8S1VBS8"/>
<protein>
    <recommendedName>
        <fullName evidence="7">Cytochrome c oxidase copper chaperone</fullName>
    </recommendedName>
</protein>
<comment type="caution">
    <text evidence="5">The sequence shown here is derived from an EMBL/GenBank/DDBJ whole genome shotgun (WGS) entry which is preliminary data.</text>
</comment>
<dbReference type="PANTHER" id="PTHR16719:SF0">
    <property type="entry name" value="CYTOCHROME C OXIDASE COPPER CHAPERONE"/>
    <property type="match status" value="1"/>
</dbReference>
<dbReference type="Proteomes" id="UP000683925">
    <property type="component" value="Unassembled WGS sequence"/>
</dbReference>
<dbReference type="GO" id="GO:0005507">
    <property type="term" value="F:copper ion binding"/>
    <property type="evidence" value="ECO:0007669"/>
    <property type="project" value="InterPro"/>
</dbReference>
<dbReference type="InterPro" id="IPR007745">
    <property type="entry name" value="Cyt_c_oxidase_Cu-chaperone"/>
</dbReference>
<name>A0A8S1VBS8_PAROT</name>
<evidence type="ECO:0000313" key="6">
    <source>
        <dbReference type="Proteomes" id="UP000683925"/>
    </source>
</evidence>
<keyword evidence="6" id="KW-1185">Reference proteome</keyword>
<dbReference type="GO" id="GO:0005758">
    <property type="term" value="C:mitochondrial intermembrane space"/>
    <property type="evidence" value="ECO:0007669"/>
    <property type="project" value="UniProtKB-SubCell"/>
</dbReference>
<dbReference type="EMBL" id="CAJJDP010000062">
    <property type="protein sequence ID" value="CAD8174051.1"/>
    <property type="molecule type" value="Genomic_DNA"/>
</dbReference>
<accession>A0A8S1VBS8</accession>
<dbReference type="PANTHER" id="PTHR16719">
    <property type="entry name" value="CYTOCHROME C OXIDASE COPPER CHAPERONE"/>
    <property type="match status" value="1"/>
</dbReference>
<keyword evidence="4" id="KW-0186">Copper</keyword>
<keyword evidence="4" id="KW-0479">Metal-binding</keyword>
<sequence>MPRLEIFCSLSISAFTFQRLNQKEMKLNDKLQLRQIKQQNQLESCCLIRNQIDIINSSTRINPRNLMVYLIENIKTVLEILKKMYNYEQTASFGIDIKIQISNQFQTSQLLSIVIISILPKDCFSSHSFRVQFFFYFLNNQIKIITLINRCIMGNSNSVQTQAQPQQECKACSACPDTRQLRDECIIMNGEEECRKEIENHKICLKKYGFE</sequence>
<gene>
    <name evidence="5" type="ORF">POCTA_138.1.T0630083</name>
</gene>
<evidence type="ECO:0000256" key="1">
    <source>
        <dbReference type="ARBA" id="ARBA00004569"/>
    </source>
</evidence>
<dbReference type="OrthoDB" id="1915887at2759"/>
<reference evidence="5" key="1">
    <citation type="submission" date="2021-01" db="EMBL/GenBank/DDBJ databases">
        <authorList>
            <consortium name="Genoscope - CEA"/>
            <person name="William W."/>
        </authorList>
    </citation>
    <scope>NUCLEOTIDE SEQUENCE</scope>
</reference>
<dbReference type="PROSITE" id="PS51808">
    <property type="entry name" value="CHCH"/>
    <property type="match status" value="1"/>
</dbReference>
<comment type="subcellular location">
    <subcellularLocation>
        <location evidence="1">Mitochondrion intermembrane space</location>
    </subcellularLocation>
</comment>
<keyword evidence="2" id="KW-0496">Mitochondrion</keyword>
<evidence type="ECO:0000313" key="5">
    <source>
        <dbReference type="EMBL" id="CAD8174051.1"/>
    </source>
</evidence>
<evidence type="ECO:0000256" key="4">
    <source>
        <dbReference type="PIRSR" id="PIRSR607745-1"/>
    </source>
</evidence>
<feature type="binding site" evidence="4">
    <location>
        <position position="172"/>
    </location>
    <ligand>
        <name>Cu cation</name>
        <dbReference type="ChEBI" id="CHEBI:23378"/>
    </ligand>
</feature>
<dbReference type="Pfam" id="PF05051">
    <property type="entry name" value="COX17"/>
    <property type="match status" value="1"/>
</dbReference>
<evidence type="ECO:0008006" key="7">
    <source>
        <dbReference type="Google" id="ProtNLM"/>
    </source>
</evidence>
<evidence type="ECO:0000256" key="3">
    <source>
        <dbReference type="ARBA" id="ARBA00023157"/>
    </source>
</evidence>
<organism evidence="5 6">
    <name type="scientific">Paramecium octaurelia</name>
    <dbReference type="NCBI Taxonomy" id="43137"/>
    <lineage>
        <taxon>Eukaryota</taxon>
        <taxon>Sar</taxon>
        <taxon>Alveolata</taxon>
        <taxon>Ciliophora</taxon>
        <taxon>Intramacronucleata</taxon>
        <taxon>Oligohymenophorea</taxon>
        <taxon>Peniculida</taxon>
        <taxon>Parameciidae</taxon>
        <taxon>Paramecium</taxon>
    </lineage>
</organism>
<dbReference type="GO" id="GO:0016531">
    <property type="term" value="F:copper chaperone activity"/>
    <property type="evidence" value="ECO:0007669"/>
    <property type="project" value="InterPro"/>
</dbReference>
<keyword evidence="3" id="KW-1015">Disulfide bond</keyword>
<evidence type="ECO:0000256" key="2">
    <source>
        <dbReference type="ARBA" id="ARBA00023128"/>
    </source>
</evidence>